<dbReference type="Gene3D" id="1.10.260.40">
    <property type="entry name" value="lambda repressor-like DNA-binding domains"/>
    <property type="match status" value="1"/>
</dbReference>
<dbReference type="PROSITE" id="PS50943">
    <property type="entry name" value="HTH_CROC1"/>
    <property type="match status" value="1"/>
</dbReference>
<keyword evidence="4" id="KW-1185">Reference proteome</keyword>
<evidence type="ECO:0000313" key="3">
    <source>
        <dbReference type="EMBL" id="GAA5530995.1"/>
    </source>
</evidence>
<protein>
    <recommendedName>
        <fullName evidence="2">HTH cro/C1-type domain-containing protein</fullName>
    </recommendedName>
</protein>
<keyword evidence="1" id="KW-0238">DNA-binding</keyword>
<dbReference type="Proteomes" id="UP001428290">
    <property type="component" value="Unassembled WGS sequence"/>
</dbReference>
<dbReference type="EMBL" id="BAABRU010000029">
    <property type="protein sequence ID" value="GAA5530995.1"/>
    <property type="molecule type" value="Genomic_DNA"/>
</dbReference>
<dbReference type="PANTHER" id="PTHR46558">
    <property type="entry name" value="TRACRIPTIONAL REGULATORY PROTEIN-RELATED-RELATED"/>
    <property type="match status" value="1"/>
</dbReference>
<dbReference type="Pfam" id="PF09225">
    <property type="entry name" value="Endonuc-PvuII"/>
    <property type="match status" value="1"/>
</dbReference>
<dbReference type="InterPro" id="IPR038402">
    <property type="entry name" value="PvuII_sf"/>
</dbReference>
<dbReference type="InterPro" id="IPR015306">
    <property type="entry name" value="Restrct_endonuc_II_PvuII"/>
</dbReference>
<dbReference type="SUPFAM" id="SSF52980">
    <property type="entry name" value="Restriction endonuclease-like"/>
    <property type="match status" value="1"/>
</dbReference>
<proteinExistence type="predicted"/>
<dbReference type="SMART" id="SM00530">
    <property type="entry name" value="HTH_XRE"/>
    <property type="match status" value="1"/>
</dbReference>
<dbReference type="Gene3D" id="3.40.210.10">
    <property type="entry name" value="PVUII Endonuclease, subunit A"/>
    <property type="match status" value="1"/>
</dbReference>
<dbReference type="CDD" id="cd22351">
    <property type="entry name" value="PvuII-like"/>
    <property type="match status" value="1"/>
</dbReference>
<evidence type="ECO:0000313" key="4">
    <source>
        <dbReference type="Proteomes" id="UP001428290"/>
    </source>
</evidence>
<dbReference type="InterPro" id="IPR011335">
    <property type="entry name" value="Restrct_endonuc-II-like"/>
</dbReference>
<dbReference type="PANTHER" id="PTHR46558:SF4">
    <property type="entry name" value="DNA-BIDING PHAGE PROTEIN"/>
    <property type="match status" value="1"/>
</dbReference>
<sequence length="278" mass="31220">MRYKTARSLFGQRLKALRIEHHLTQEQLAEQIGKTTEHISFLERGERSPSFEVLFDLAHVFQISLSYLVDIDLGIATDASAILTAGTVDADQVLALPQAVTTHVERSSDLDRLERAFAGIRDMQRLANDYGINDILQDNGGKVLQVLILLGLRISPGREGNDAIDAEGNEYELKTVNRALRKGAGITTHHHLNRDIIAKYRAVKAWYIAIYEGIELIEIYKVPSALLEPLFTTWEQKIDQSGPINNPKIPIRYVHQGERVYPIEPTLPQQTSLSLSSD</sequence>
<gene>
    <name evidence="3" type="ORF">Hgul01_04819</name>
</gene>
<dbReference type="SUPFAM" id="SSF47413">
    <property type="entry name" value="lambda repressor-like DNA-binding domains"/>
    <property type="match status" value="1"/>
</dbReference>
<dbReference type="RefSeq" id="WP_345724584.1">
    <property type="nucleotide sequence ID" value="NZ_BAABRU010000029.1"/>
</dbReference>
<evidence type="ECO:0000259" key="2">
    <source>
        <dbReference type="PROSITE" id="PS50943"/>
    </source>
</evidence>
<organism evidence="3 4">
    <name type="scientific">Herpetosiphon gulosus</name>
    <dbReference type="NCBI Taxonomy" id="1973496"/>
    <lineage>
        <taxon>Bacteria</taxon>
        <taxon>Bacillati</taxon>
        <taxon>Chloroflexota</taxon>
        <taxon>Chloroflexia</taxon>
        <taxon>Herpetosiphonales</taxon>
        <taxon>Herpetosiphonaceae</taxon>
        <taxon>Herpetosiphon</taxon>
    </lineage>
</organism>
<dbReference type="InterPro" id="IPR001387">
    <property type="entry name" value="Cro/C1-type_HTH"/>
</dbReference>
<accession>A0ABP9X8X3</accession>
<reference evidence="3 4" key="1">
    <citation type="submission" date="2024-02" db="EMBL/GenBank/DDBJ databases">
        <title>Herpetosiphon gulosus NBRC 112829.</title>
        <authorList>
            <person name="Ichikawa N."/>
            <person name="Katano-Makiyama Y."/>
            <person name="Hidaka K."/>
        </authorList>
    </citation>
    <scope>NUCLEOTIDE SEQUENCE [LARGE SCALE GENOMIC DNA]</scope>
    <source>
        <strain evidence="3 4">NBRC 112829</strain>
    </source>
</reference>
<dbReference type="CDD" id="cd00093">
    <property type="entry name" value="HTH_XRE"/>
    <property type="match status" value="1"/>
</dbReference>
<dbReference type="InterPro" id="IPR010982">
    <property type="entry name" value="Lambda_DNA-bd_dom_sf"/>
</dbReference>
<comment type="caution">
    <text evidence="3">The sequence shown here is derived from an EMBL/GenBank/DDBJ whole genome shotgun (WGS) entry which is preliminary data.</text>
</comment>
<name>A0ABP9X8X3_9CHLR</name>
<feature type="domain" description="HTH cro/C1-type" evidence="2">
    <location>
        <begin position="14"/>
        <end position="68"/>
    </location>
</feature>
<dbReference type="Pfam" id="PF01381">
    <property type="entry name" value="HTH_3"/>
    <property type="match status" value="1"/>
</dbReference>
<evidence type="ECO:0000256" key="1">
    <source>
        <dbReference type="ARBA" id="ARBA00023125"/>
    </source>
</evidence>